<dbReference type="EMBL" id="JNGW01000090">
    <property type="protein sequence ID" value="KDR51847.1"/>
    <property type="molecule type" value="Genomic_DNA"/>
</dbReference>
<accession>A0A069QGN6</accession>
<gene>
    <name evidence="1" type="ORF">HMPREF1991_02127</name>
</gene>
<name>A0A069QGN6_HOYLO</name>
<sequence length="51" mass="5714">MSLYSFNGKKALDKGIFKCVGKQMVSYPELVQLDELGMNDAIAPQCIYELI</sequence>
<keyword evidence="2" id="KW-1185">Reference proteome</keyword>
<dbReference type="AlphaFoldDB" id="A0A069QGN6"/>
<protein>
    <submittedName>
        <fullName evidence="1">Uncharacterized protein</fullName>
    </submittedName>
</protein>
<proteinExistence type="predicted"/>
<evidence type="ECO:0000313" key="2">
    <source>
        <dbReference type="Proteomes" id="UP000027442"/>
    </source>
</evidence>
<organism evidence="1 2">
    <name type="scientific">Hoylesella loescheii DSM 19665 = JCM 12249 = ATCC 15930</name>
    <dbReference type="NCBI Taxonomy" id="1122985"/>
    <lineage>
        <taxon>Bacteria</taxon>
        <taxon>Pseudomonadati</taxon>
        <taxon>Bacteroidota</taxon>
        <taxon>Bacteroidia</taxon>
        <taxon>Bacteroidales</taxon>
        <taxon>Prevotellaceae</taxon>
        <taxon>Hoylesella</taxon>
    </lineage>
</organism>
<evidence type="ECO:0000313" key="1">
    <source>
        <dbReference type="EMBL" id="KDR51847.1"/>
    </source>
</evidence>
<dbReference type="HOGENOM" id="CLU_3102371_0_0_10"/>
<dbReference type="Proteomes" id="UP000027442">
    <property type="component" value="Unassembled WGS sequence"/>
</dbReference>
<comment type="caution">
    <text evidence="1">The sequence shown here is derived from an EMBL/GenBank/DDBJ whole genome shotgun (WGS) entry which is preliminary data.</text>
</comment>
<reference evidence="1 2" key="1">
    <citation type="submission" date="2013-08" db="EMBL/GenBank/DDBJ databases">
        <authorList>
            <person name="Weinstock G."/>
            <person name="Sodergren E."/>
            <person name="Wylie T."/>
            <person name="Fulton L."/>
            <person name="Fulton R."/>
            <person name="Fronick C."/>
            <person name="O'Laughlin M."/>
            <person name="Godfrey J."/>
            <person name="Miner T."/>
            <person name="Herter B."/>
            <person name="Appelbaum E."/>
            <person name="Cordes M."/>
            <person name="Lek S."/>
            <person name="Wollam A."/>
            <person name="Pepin K.H."/>
            <person name="Palsikar V.B."/>
            <person name="Mitreva M."/>
            <person name="Wilson R.K."/>
        </authorList>
    </citation>
    <scope>NUCLEOTIDE SEQUENCE [LARGE SCALE GENOMIC DNA]</scope>
    <source>
        <strain evidence="1 2">ATCC 15930</strain>
    </source>
</reference>
<dbReference type="PATRIC" id="fig|1122985.7.peg.2204"/>